<dbReference type="OrthoDB" id="9795002at2"/>
<organism evidence="4 5">
    <name type="scientific">Sphingorhabdus pulchriflava</name>
    <dbReference type="NCBI Taxonomy" id="2292257"/>
    <lineage>
        <taxon>Bacteria</taxon>
        <taxon>Pseudomonadati</taxon>
        <taxon>Pseudomonadota</taxon>
        <taxon>Alphaproteobacteria</taxon>
        <taxon>Sphingomonadales</taxon>
        <taxon>Sphingomonadaceae</taxon>
        <taxon>Sphingorhabdus</taxon>
    </lineage>
</organism>
<evidence type="ECO:0000313" key="4">
    <source>
        <dbReference type="EMBL" id="RDV07425.1"/>
    </source>
</evidence>
<dbReference type="RefSeq" id="WP_115548972.1">
    <property type="nucleotide sequence ID" value="NZ_QRGP01000001.1"/>
</dbReference>
<dbReference type="Proteomes" id="UP000263833">
    <property type="component" value="Unassembled WGS sequence"/>
</dbReference>
<dbReference type="PIRSF" id="PIRSF036382">
    <property type="entry name" value="RR_antiterm"/>
    <property type="match status" value="1"/>
</dbReference>
<protein>
    <submittedName>
        <fullName evidence="4">ANTAR domain-containing protein</fullName>
    </submittedName>
</protein>
<evidence type="ECO:0000259" key="3">
    <source>
        <dbReference type="PROSITE" id="PS50921"/>
    </source>
</evidence>
<feature type="domain" description="Response regulatory" evidence="2">
    <location>
        <begin position="2"/>
        <end position="116"/>
    </location>
</feature>
<dbReference type="Pfam" id="PF00072">
    <property type="entry name" value="Response_reg"/>
    <property type="match status" value="1"/>
</dbReference>
<dbReference type="InterPro" id="IPR001789">
    <property type="entry name" value="Sig_transdc_resp-reg_receiver"/>
</dbReference>
<dbReference type="InterPro" id="IPR011006">
    <property type="entry name" value="CheY-like_superfamily"/>
</dbReference>
<dbReference type="InterPro" id="IPR005561">
    <property type="entry name" value="ANTAR"/>
</dbReference>
<keyword evidence="1" id="KW-0597">Phosphoprotein</keyword>
<accession>A0A371BIN8</accession>
<evidence type="ECO:0000256" key="1">
    <source>
        <dbReference type="PROSITE-ProRule" id="PRU00169"/>
    </source>
</evidence>
<proteinExistence type="predicted"/>
<keyword evidence="5" id="KW-1185">Reference proteome</keyword>
<evidence type="ECO:0000259" key="2">
    <source>
        <dbReference type="PROSITE" id="PS50110"/>
    </source>
</evidence>
<dbReference type="InterPro" id="IPR036388">
    <property type="entry name" value="WH-like_DNA-bd_sf"/>
</dbReference>
<dbReference type="GO" id="GO:0003723">
    <property type="term" value="F:RNA binding"/>
    <property type="evidence" value="ECO:0007669"/>
    <property type="project" value="InterPro"/>
</dbReference>
<gene>
    <name evidence="4" type="ORF">DXH95_08790</name>
</gene>
<reference evidence="5" key="1">
    <citation type="submission" date="2018-08" db="EMBL/GenBank/DDBJ databases">
        <authorList>
            <person name="Kim S.-J."/>
            <person name="Jung G.-Y."/>
        </authorList>
    </citation>
    <scope>NUCLEOTIDE SEQUENCE [LARGE SCALE GENOMIC DNA]</scope>
    <source>
        <strain evidence="5">GY_G</strain>
    </source>
</reference>
<dbReference type="AlphaFoldDB" id="A0A371BIN8"/>
<comment type="caution">
    <text evidence="4">The sequence shown here is derived from an EMBL/GenBank/DDBJ whole genome shotgun (WGS) entry which is preliminary data.</text>
</comment>
<dbReference type="PROSITE" id="PS50921">
    <property type="entry name" value="ANTAR"/>
    <property type="match status" value="1"/>
</dbReference>
<dbReference type="PROSITE" id="PS50110">
    <property type="entry name" value="RESPONSE_REGULATORY"/>
    <property type="match status" value="1"/>
</dbReference>
<dbReference type="Gene3D" id="1.10.10.10">
    <property type="entry name" value="Winged helix-like DNA-binding domain superfamily/Winged helix DNA-binding domain"/>
    <property type="match status" value="1"/>
</dbReference>
<dbReference type="Gene3D" id="3.40.50.2300">
    <property type="match status" value="1"/>
</dbReference>
<feature type="domain" description="ANTAR" evidence="3">
    <location>
        <begin position="122"/>
        <end position="183"/>
    </location>
</feature>
<feature type="modified residue" description="4-aspartylphosphate" evidence="1">
    <location>
        <position position="52"/>
    </location>
</feature>
<dbReference type="GO" id="GO:0000160">
    <property type="term" value="P:phosphorelay signal transduction system"/>
    <property type="evidence" value="ECO:0007669"/>
    <property type="project" value="InterPro"/>
</dbReference>
<dbReference type="EMBL" id="QRGP01000001">
    <property type="protein sequence ID" value="RDV07425.1"/>
    <property type="molecule type" value="Genomic_DNA"/>
</dbReference>
<dbReference type="InterPro" id="IPR008327">
    <property type="entry name" value="Sig_transdc_resp-reg_antiterm"/>
</dbReference>
<dbReference type="Pfam" id="PF03861">
    <property type="entry name" value="ANTAR"/>
    <property type="match status" value="1"/>
</dbReference>
<sequence length="192" mass="20735">MRIAIVDESPARAAVIREGLEGTGLAELLVLSERAGLVARLEAFAPDVVLMDLANPQRDELEELFAVSRALARPVAMFVDQSDETAMESAIDAGVSAYVVDGLKAERIRPIVELAIKRFNAFARLKTELDEARNALAERKAVDAAKALLMKKRGLDEATAYAQLRKAAMDSGRRISEVADALLTADKLMGGL</sequence>
<evidence type="ECO:0000313" key="5">
    <source>
        <dbReference type="Proteomes" id="UP000263833"/>
    </source>
</evidence>
<name>A0A371BIN8_9SPHN</name>
<dbReference type="SMART" id="SM01012">
    <property type="entry name" value="ANTAR"/>
    <property type="match status" value="1"/>
</dbReference>
<dbReference type="SUPFAM" id="SSF52172">
    <property type="entry name" value="CheY-like"/>
    <property type="match status" value="1"/>
</dbReference>